<gene>
    <name evidence="1" type="primary">ORF51841</name>
</gene>
<protein>
    <submittedName>
        <fullName evidence="1">Uncharacterized protein</fullName>
    </submittedName>
</protein>
<reference evidence="1" key="1">
    <citation type="submission" date="2014-12" db="EMBL/GenBank/DDBJ databases">
        <title>Insight into the proteome of Arion vulgaris.</title>
        <authorList>
            <person name="Aradska J."/>
            <person name="Bulat T."/>
            <person name="Smidak R."/>
            <person name="Sarate P."/>
            <person name="Gangsoo J."/>
            <person name="Sialana F."/>
            <person name="Bilban M."/>
            <person name="Lubec G."/>
        </authorList>
    </citation>
    <scope>NUCLEOTIDE SEQUENCE</scope>
    <source>
        <tissue evidence="1">Skin</tissue>
    </source>
</reference>
<evidence type="ECO:0000313" key="1">
    <source>
        <dbReference type="EMBL" id="CEK64461.1"/>
    </source>
</evidence>
<proteinExistence type="predicted"/>
<sequence length="106" mass="12431">YEYIVNLSLCVIQQNNVIRPATSRNRESENFLFLPTFMTASPMSLVGTTYRNGLLEWAHKPVQRYWEQTECCHCVKEDCSDERIICDNEGGMNDSWKERESVQKFT</sequence>
<feature type="non-terminal residue" evidence="1">
    <location>
        <position position="1"/>
    </location>
</feature>
<organism evidence="1">
    <name type="scientific">Arion vulgaris</name>
    <dbReference type="NCBI Taxonomy" id="1028688"/>
    <lineage>
        <taxon>Eukaryota</taxon>
        <taxon>Metazoa</taxon>
        <taxon>Spiralia</taxon>
        <taxon>Lophotrochozoa</taxon>
        <taxon>Mollusca</taxon>
        <taxon>Gastropoda</taxon>
        <taxon>Heterobranchia</taxon>
        <taxon>Euthyneura</taxon>
        <taxon>Panpulmonata</taxon>
        <taxon>Eupulmonata</taxon>
        <taxon>Stylommatophora</taxon>
        <taxon>Helicina</taxon>
        <taxon>Arionoidea</taxon>
        <taxon>Arionidae</taxon>
        <taxon>Arion</taxon>
    </lineage>
</organism>
<dbReference type="EMBL" id="HACG01017596">
    <property type="protein sequence ID" value="CEK64461.1"/>
    <property type="molecule type" value="Transcribed_RNA"/>
</dbReference>
<dbReference type="AlphaFoldDB" id="A0A0B6Z976"/>
<name>A0A0B6Z976_9EUPU</name>
<accession>A0A0B6Z976</accession>